<keyword evidence="10" id="KW-1185">Reference proteome</keyword>
<proteinExistence type="inferred from homology"/>
<dbReference type="GO" id="GO:0016020">
    <property type="term" value="C:membrane"/>
    <property type="evidence" value="ECO:0007669"/>
    <property type="project" value="UniProtKB-SubCell"/>
</dbReference>
<comment type="catalytic activity">
    <reaction evidence="7">
        <text>L-cysteinyl-[protein] + hexadecanoyl-CoA = S-hexadecanoyl-L-cysteinyl-[protein] + CoA</text>
        <dbReference type="Rhea" id="RHEA:36683"/>
        <dbReference type="Rhea" id="RHEA-COMP:10131"/>
        <dbReference type="Rhea" id="RHEA-COMP:11032"/>
        <dbReference type="ChEBI" id="CHEBI:29950"/>
        <dbReference type="ChEBI" id="CHEBI:57287"/>
        <dbReference type="ChEBI" id="CHEBI:57379"/>
        <dbReference type="ChEBI" id="CHEBI:74151"/>
        <dbReference type="EC" id="2.3.1.225"/>
    </reaction>
</comment>
<gene>
    <name evidence="9" type="ORF">OTU49_001199</name>
</gene>
<evidence type="ECO:0000256" key="2">
    <source>
        <dbReference type="ARBA" id="ARBA00022679"/>
    </source>
</evidence>
<feature type="transmembrane region" description="Helical" evidence="7">
    <location>
        <begin position="24"/>
        <end position="47"/>
    </location>
</feature>
<dbReference type="PANTHER" id="PTHR12246">
    <property type="entry name" value="PALMITOYLTRANSFERASE ZDHHC16"/>
    <property type="match status" value="1"/>
</dbReference>
<keyword evidence="4 7" id="KW-1133">Transmembrane helix</keyword>
<keyword evidence="3 7" id="KW-0812">Transmembrane</keyword>
<comment type="domain">
    <text evidence="7">The DHHC domain is required for palmitoyltransferase activity.</text>
</comment>
<dbReference type="InterPro" id="IPR001594">
    <property type="entry name" value="Palmitoyltrfase_DHHC"/>
</dbReference>
<sequence>IWQKELEMGKSKTVLPQNSTDRMLFTFMIVGIPFAAVWLGCVVLPHYHDTINTTVVLHITAAAFIFYNIFHNILLVIRTDASGRTSYLPSVLKPGWRYCAICQVNYPPRSYHCHICDECILKRDHHCKFTGKAKK</sequence>
<evidence type="ECO:0000256" key="1">
    <source>
        <dbReference type="ARBA" id="ARBA00004141"/>
    </source>
</evidence>
<dbReference type="Pfam" id="PF01529">
    <property type="entry name" value="DHHC"/>
    <property type="match status" value="1"/>
</dbReference>
<dbReference type="AlphaFoldDB" id="A0AAW0Y0F5"/>
<feature type="transmembrane region" description="Helical" evidence="7">
    <location>
        <begin position="53"/>
        <end position="77"/>
    </location>
</feature>
<evidence type="ECO:0000259" key="8">
    <source>
        <dbReference type="Pfam" id="PF01529"/>
    </source>
</evidence>
<keyword evidence="5 7" id="KW-0472">Membrane</keyword>
<comment type="caution">
    <text evidence="9">The sequence shown here is derived from an EMBL/GenBank/DDBJ whole genome shotgun (WGS) entry which is preliminary data.</text>
</comment>
<dbReference type="EC" id="2.3.1.225" evidence="7"/>
<reference evidence="9 10" key="1">
    <citation type="journal article" date="2024" name="BMC Genomics">
        <title>Genome assembly of redclaw crayfish (Cherax quadricarinatus) provides insights into its immune adaptation and hypoxia tolerance.</title>
        <authorList>
            <person name="Liu Z."/>
            <person name="Zheng J."/>
            <person name="Li H."/>
            <person name="Fang K."/>
            <person name="Wang S."/>
            <person name="He J."/>
            <person name="Zhou D."/>
            <person name="Weng S."/>
            <person name="Chi M."/>
            <person name="Gu Z."/>
            <person name="He J."/>
            <person name="Li F."/>
            <person name="Wang M."/>
        </authorList>
    </citation>
    <scope>NUCLEOTIDE SEQUENCE [LARGE SCALE GENOMIC DNA]</scope>
    <source>
        <strain evidence="9">ZL_2023a</strain>
    </source>
</reference>
<dbReference type="InterPro" id="IPR039859">
    <property type="entry name" value="PFA4/ZDH16/20/ERF2-like"/>
</dbReference>
<evidence type="ECO:0000256" key="3">
    <source>
        <dbReference type="ARBA" id="ARBA00022692"/>
    </source>
</evidence>
<evidence type="ECO:0000256" key="6">
    <source>
        <dbReference type="ARBA" id="ARBA00023315"/>
    </source>
</evidence>
<comment type="subcellular location">
    <subcellularLocation>
        <location evidence="1">Membrane</location>
        <topology evidence="1">Multi-pass membrane protein</topology>
    </subcellularLocation>
</comment>
<organism evidence="9 10">
    <name type="scientific">Cherax quadricarinatus</name>
    <name type="common">Australian red claw crayfish</name>
    <dbReference type="NCBI Taxonomy" id="27406"/>
    <lineage>
        <taxon>Eukaryota</taxon>
        <taxon>Metazoa</taxon>
        <taxon>Ecdysozoa</taxon>
        <taxon>Arthropoda</taxon>
        <taxon>Crustacea</taxon>
        <taxon>Multicrustacea</taxon>
        <taxon>Malacostraca</taxon>
        <taxon>Eumalacostraca</taxon>
        <taxon>Eucarida</taxon>
        <taxon>Decapoda</taxon>
        <taxon>Pleocyemata</taxon>
        <taxon>Astacidea</taxon>
        <taxon>Parastacoidea</taxon>
        <taxon>Parastacidae</taxon>
        <taxon>Cherax</taxon>
    </lineage>
</organism>
<name>A0AAW0Y0F5_CHEQU</name>
<evidence type="ECO:0000313" key="9">
    <source>
        <dbReference type="EMBL" id="KAK8743669.1"/>
    </source>
</evidence>
<keyword evidence="2 7" id="KW-0808">Transferase</keyword>
<comment type="similarity">
    <text evidence="7">Belongs to the DHHC palmitoyltransferase family.</text>
</comment>
<evidence type="ECO:0000256" key="5">
    <source>
        <dbReference type="ARBA" id="ARBA00023136"/>
    </source>
</evidence>
<dbReference type="EMBL" id="JARKIK010000024">
    <property type="protein sequence ID" value="KAK8743669.1"/>
    <property type="molecule type" value="Genomic_DNA"/>
</dbReference>
<protein>
    <recommendedName>
        <fullName evidence="7">Palmitoyltransferase</fullName>
        <ecNumber evidence="7">2.3.1.225</ecNumber>
    </recommendedName>
</protein>
<keyword evidence="6 7" id="KW-0012">Acyltransferase</keyword>
<evidence type="ECO:0000313" key="10">
    <source>
        <dbReference type="Proteomes" id="UP001445076"/>
    </source>
</evidence>
<feature type="non-terminal residue" evidence="9">
    <location>
        <position position="1"/>
    </location>
</feature>
<evidence type="ECO:0000256" key="4">
    <source>
        <dbReference type="ARBA" id="ARBA00022989"/>
    </source>
</evidence>
<feature type="domain" description="Palmitoyltransferase DHHC" evidence="8">
    <location>
        <begin position="96"/>
        <end position="131"/>
    </location>
</feature>
<dbReference type="PROSITE" id="PS50216">
    <property type="entry name" value="DHHC"/>
    <property type="match status" value="1"/>
</dbReference>
<dbReference type="Proteomes" id="UP001445076">
    <property type="component" value="Unassembled WGS sequence"/>
</dbReference>
<dbReference type="GO" id="GO:0019706">
    <property type="term" value="F:protein-cysteine S-palmitoyltransferase activity"/>
    <property type="evidence" value="ECO:0007669"/>
    <property type="project" value="UniProtKB-EC"/>
</dbReference>
<evidence type="ECO:0000256" key="7">
    <source>
        <dbReference type="RuleBase" id="RU079119"/>
    </source>
</evidence>
<accession>A0AAW0Y0F5</accession>